<comment type="subcellular location">
    <subcellularLocation>
        <location evidence="1">Secreted</location>
    </subcellularLocation>
</comment>
<evidence type="ECO:0000313" key="6">
    <source>
        <dbReference type="Proteomes" id="UP000397656"/>
    </source>
</evidence>
<dbReference type="AlphaFoldDB" id="A0A7M2HBU5"/>
<evidence type="ECO:0000313" key="5">
    <source>
        <dbReference type="EMBL" id="QOT82424.1"/>
    </source>
</evidence>
<dbReference type="InterPro" id="IPR008983">
    <property type="entry name" value="Tumour_necrosis_fac-like_dom"/>
</dbReference>
<feature type="chain" id="PRO_5029884798" evidence="4">
    <location>
        <begin position="23"/>
        <end position="293"/>
    </location>
</feature>
<accession>A0A7M2HBU5</accession>
<dbReference type="Proteomes" id="UP000397656">
    <property type="component" value="Plasmid pRK1-5"/>
</dbReference>
<dbReference type="PANTHER" id="PTHR15427:SF33">
    <property type="entry name" value="COLLAGEN IV NC1 DOMAIN-CONTAINING PROTEIN"/>
    <property type="match status" value="1"/>
</dbReference>
<dbReference type="InterPro" id="IPR050392">
    <property type="entry name" value="Collagen/C1q_domain"/>
</dbReference>
<dbReference type="GeneID" id="98407431"/>
<keyword evidence="2" id="KW-0964">Secreted</keyword>
<evidence type="ECO:0000256" key="1">
    <source>
        <dbReference type="ARBA" id="ARBA00004613"/>
    </source>
</evidence>
<dbReference type="PANTHER" id="PTHR15427">
    <property type="entry name" value="EMILIN ELASTIN MICROFIBRIL INTERFACE-LOCATED PROTEIN ELASTIN MICROFIBRIL INTERFACER"/>
    <property type="match status" value="1"/>
</dbReference>
<dbReference type="EMBL" id="CP062809">
    <property type="protein sequence ID" value="QOT82424.1"/>
    <property type="molecule type" value="Genomic_DNA"/>
</dbReference>
<evidence type="ECO:0000256" key="3">
    <source>
        <dbReference type="SAM" id="MobiDB-lite"/>
    </source>
</evidence>
<keyword evidence="5" id="KW-0614">Plasmid</keyword>
<keyword evidence="5" id="KW-0176">Collagen</keyword>
<organism evidence="5 6">
    <name type="scientific">Cupriavidus basilensis</name>
    <dbReference type="NCBI Taxonomy" id="68895"/>
    <lineage>
        <taxon>Bacteria</taxon>
        <taxon>Pseudomonadati</taxon>
        <taxon>Pseudomonadota</taxon>
        <taxon>Betaproteobacteria</taxon>
        <taxon>Burkholderiales</taxon>
        <taxon>Burkholderiaceae</taxon>
        <taxon>Cupriavidus</taxon>
    </lineage>
</organism>
<feature type="signal peptide" evidence="4">
    <location>
        <begin position="1"/>
        <end position="22"/>
    </location>
</feature>
<dbReference type="SUPFAM" id="SSF49842">
    <property type="entry name" value="TNF-like"/>
    <property type="match status" value="1"/>
</dbReference>
<sequence length="293" mass="29556">MKIHFKLNVGLTLGLISTGLLAAAEDVVISPAPGGGVIINSDVGKPAIKIMPGQQVQLPGLPSAGIYTNVVCRDTSGTLGTCASPALIGAPGPTGPTGPIGATGPAGADGVDGATGPQGVPGLDGPAGSPGPAGPQGDSAVNFAETSFSAKLQMNTAASTSFLNWDVATPNYSHPSFNPVIGVFTVPDSGVYRISGHINYQTTAAVNTSLGSSINPQIVVNRNGSLLTATKLPILNVNVALILTLRVPLGSATIPIQSDTYLVAGDFISMSYDANGMTIPVTFDANWAVQRLR</sequence>
<dbReference type="Gene3D" id="1.20.5.320">
    <property type="entry name" value="6-Phosphogluconate Dehydrogenase, domain 3"/>
    <property type="match status" value="1"/>
</dbReference>
<geneLocation type="plasmid" evidence="5 6">
    <name>pRK1-5</name>
</geneLocation>
<name>A0A7M2HBU5_9BURK</name>
<dbReference type="RefSeq" id="WP_193692305.1">
    <property type="nucleotide sequence ID" value="NZ_CP062809.1"/>
</dbReference>
<evidence type="ECO:0000256" key="2">
    <source>
        <dbReference type="ARBA" id="ARBA00022525"/>
    </source>
</evidence>
<gene>
    <name evidence="5" type="ORF">F7R26_040630</name>
</gene>
<reference evidence="5 6" key="1">
    <citation type="submission" date="2020-10" db="EMBL/GenBank/DDBJ databases">
        <title>Complete genome sequence of Cupriavidus basilensis CCUG 49340T.</title>
        <authorList>
            <person name="Salva-Serra F."/>
            <person name="Donoso R.A."/>
            <person name="Cho K.H."/>
            <person name="Yoo J.A."/>
            <person name="Lee K."/>
            <person name="Yoon S.-H."/>
            <person name="Perez-Pantoja D."/>
            <person name="Moore E.R.B."/>
        </authorList>
    </citation>
    <scope>NUCLEOTIDE SEQUENCE [LARGE SCALE GENOMIC DNA]</scope>
    <source>
        <strain evidence="6">CCUG 49340</strain>
        <plasmid evidence="5 6">pRK1-5</plasmid>
    </source>
</reference>
<protein>
    <submittedName>
        <fullName evidence="5">Collagen-like protein</fullName>
    </submittedName>
</protein>
<feature type="compositionally biased region" description="Low complexity" evidence="3">
    <location>
        <begin position="93"/>
        <end position="108"/>
    </location>
</feature>
<dbReference type="Pfam" id="PF01391">
    <property type="entry name" value="Collagen"/>
    <property type="match status" value="1"/>
</dbReference>
<feature type="region of interest" description="Disordered" evidence="3">
    <location>
        <begin position="93"/>
        <end position="140"/>
    </location>
</feature>
<proteinExistence type="predicted"/>
<dbReference type="InterPro" id="IPR008160">
    <property type="entry name" value="Collagen"/>
</dbReference>
<keyword evidence="4" id="KW-0732">Signal</keyword>
<evidence type="ECO:0000256" key="4">
    <source>
        <dbReference type="SAM" id="SignalP"/>
    </source>
</evidence>